<proteinExistence type="predicted"/>
<comment type="caution">
    <text evidence="1">The sequence shown here is derived from an EMBL/GenBank/DDBJ whole genome shotgun (WGS) entry which is preliminary data.</text>
</comment>
<name>A0A6G1BYW3_9ORYZ</name>
<gene>
    <name evidence="1" type="ORF">E2562_026672</name>
</gene>
<accession>A0A6G1BYW3</accession>
<keyword evidence="2" id="KW-1185">Reference proteome</keyword>
<dbReference type="EMBL" id="SPHZ02000011">
    <property type="protein sequence ID" value="KAF0893535.1"/>
    <property type="molecule type" value="Genomic_DNA"/>
</dbReference>
<protein>
    <submittedName>
        <fullName evidence="1">Uncharacterized protein</fullName>
    </submittedName>
</protein>
<dbReference type="Proteomes" id="UP000479710">
    <property type="component" value="Unassembled WGS sequence"/>
</dbReference>
<sequence length="129" mass="14476">MTAIYNPYLESTSSATVFPLEPCRATSIQHQQQTTHLSNQFSESRIHSATIGPRSVDAILWPPSLQDCNGWSGMLDVQERGAWMNGCYHAGCSGHMTHARPRLLFYLFRAGSVNFDSIWVFNPAAEMLR</sequence>
<evidence type="ECO:0000313" key="2">
    <source>
        <dbReference type="Proteomes" id="UP000479710"/>
    </source>
</evidence>
<organism evidence="1 2">
    <name type="scientific">Oryza meyeriana var. granulata</name>
    <dbReference type="NCBI Taxonomy" id="110450"/>
    <lineage>
        <taxon>Eukaryota</taxon>
        <taxon>Viridiplantae</taxon>
        <taxon>Streptophyta</taxon>
        <taxon>Embryophyta</taxon>
        <taxon>Tracheophyta</taxon>
        <taxon>Spermatophyta</taxon>
        <taxon>Magnoliopsida</taxon>
        <taxon>Liliopsida</taxon>
        <taxon>Poales</taxon>
        <taxon>Poaceae</taxon>
        <taxon>BOP clade</taxon>
        <taxon>Oryzoideae</taxon>
        <taxon>Oryzeae</taxon>
        <taxon>Oryzinae</taxon>
        <taxon>Oryza</taxon>
        <taxon>Oryza meyeriana</taxon>
    </lineage>
</organism>
<evidence type="ECO:0000313" key="1">
    <source>
        <dbReference type="EMBL" id="KAF0893535.1"/>
    </source>
</evidence>
<reference evidence="1 2" key="1">
    <citation type="submission" date="2019-11" db="EMBL/GenBank/DDBJ databases">
        <title>Whole genome sequence of Oryza granulata.</title>
        <authorList>
            <person name="Li W."/>
        </authorList>
    </citation>
    <scope>NUCLEOTIDE SEQUENCE [LARGE SCALE GENOMIC DNA]</scope>
    <source>
        <strain evidence="2">cv. Menghai</strain>
        <tissue evidence="1">Leaf</tissue>
    </source>
</reference>
<dbReference type="AlphaFoldDB" id="A0A6G1BYW3"/>